<reference evidence="6" key="1">
    <citation type="submission" date="2025-08" db="UniProtKB">
        <authorList>
            <consortium name="RefSeq"/>
        </authorList>
    </citation>
    <scope>IDENTIFICATION</scope>
</reference>
<feature type="region of interest" description="Disordered" evidence="3">
    <location>
        <begin position="65"/>
        <end position="146"/>
    </location>
</feature>
<dbReference type="GO" id="GO:0008270">
    <property type="term" value="F:zinc ion binding"/>
    <property type="evidence" value="ECO:0007669"/>
    <property type="project" value="UniProtKB-KW"/>
</dbReference>
<dbReference type="GeneID" id="105041415"/>
<evidence type="ECO:0000259" key="4">
    <source>
        <dbReference type="Pfam" id="PF25054"/>
    </source>
</evidence>
<dbReference type="PANTHER" id="PTHR33779">
    <property type="entry name" value="EXPRESSED PROTEIN"/>
    <property type="match status" value="1"/>
</dbReference>
<dbReference type="KEGG" id="egu:105041415"/>
<feature type="compositionally biased region" description="Basic and acidic residues" evidence="3">
    <location>
        <begin position="116"/>
        <end position="131"/>
    </location>
</feature>
<dbReference type="Proteomes" id="UP000504607">
    <property type="component" value="Chromosome 3"/>
</dbReference>
<evidence type="ECO:0000313" key="5">
    <source>
        <dbReference type="Proteomes" id="UP000504607"/>
    </source>
</evidence>
<dbReference type="OrthoDB" id="1935489at2759"/>
<dbReference type="SUPFAM" id="SSF57903">
    <property type="entry name" value="FYVE/PHD zinc finger"/>
    <property type="match status" value="1"/>
</dbReference>
<dbReference type="AlphaFoldDB" id="A0A6I9QYS9"/>
<keyword evidence="2" id="KW-0862">Zinc</keyword>
<evidence type="ECO:0000313" key="6">
    <source>
        <dbReference type="RefSeq" id="XP_010916690.1"/>
    </source>
</evidence>
<dbReference type="RefSeq" id="XP_073110252.1">
    <property type="nucleotide sequence ID" value="XM_073254151.1"/>
</dbReference>
<keyword evidence="1" id="KW-0479">Metal-binding</keyword>
<feature type="compositionally biased region" description="Low complexity" evidence="3">
    <location>
        <begin position="74"/>
        <end position="92"/>
    </location>
</feature>
<accession>A0A6I9QYS9</accession>
<sequence>MGSKGGASSPSSVVCCMCGDHGLRQELFRCKVCLVRSQHKYCSNLYPKADSYRACNWCLREEGGKSLSKETTAEHNSSISSTSTNADNSSASGGSGGKLHRGAFSSQLNKPIKKQRLLDRSTSDATDRIPSEELSPSSGRGRQAFRGKVRRYKLLEEVSS</sequence>
<dbReference type="InterPro" id="IPR056874">
    <property type="entry name" value="PHD_dom_pln"/>
</dbReference>
<feature type="domain" description="PHD-type zinc finger plants" evidence="4">
    <location>
        <begin position="16"/>
        <end position="58"/>
    </location>
</feature>
<proteinExistence type="predicted"/>
<dbReference type="InterPro" id="IPR011011">
    <property type="entry name" value="Znf_FYVE_PHD"/>
</dbReference>
<dbReference type="PANTHER" id="PTHR33779:SF1">
    <property type="entry name" value="EXPRESSED PROTEIN"/>
    <property type="match status" value="1"/>
</dbReference>
<keyword evidence="5" id="KW-1185">Reference proteome</keyword>
<evidence type="ECO:0000256" key="2">
    <source>
        <dbReference type="ARBA" id="ARBA00022833"/>
    </source>
</evidence>
<keyword evidence="1" id="KW-0863">Zinc-finger</keyword>
<protein>
    <submittedName>
        <fullName evidence="6">Uncharacterized protein LOC105041415</fullName>
    </submittedName>
</protein>
<dbReference type="InParanoid" id="A0A6I9QYS9"/>
<organism evidence="5 6">
    <name type="scientific">Elaeis guineensis var. tenera</name>
    <name type="common">Oil palm</name>
    <dbReference type="NCBI Taxonomy" id="51953"/>
    <lineage>
        <taxon>Eukaryota</taxon>
        <taxon>Viridiplantae</taxon>
        <taxon>Streptophyta</taxon>
        <taxon>Embryophyta</taxon>
        <taxon>Tracheophyta</taxon>
        <taxon>Spermatophyta</taxon>
        <taxon>Magnoliopsida</taxon>
        <taxon>Liliopsida</taxon>
        <taxon>Arecaceae</taxon>
        <taxon>Arecoideae</taxon>
        <taxon>Cocoseae</taxon>
        <taxon>Elaeidinae</taxon>
        <taxon>Elaeis</taxon>
    </lineage>
</organism>
<dbReference type="Pfam" id="PF25054">
    <property type="entry name" value="PHD_pln"/>
    <property type="match status" value="1"/>
</dbReference>
<dbReference type="RefSeq" id="XP_010916690.1">
    <property type="nucleotide sequence ID" value="XM_010918388.3"/>
</dbReference>
<name>A0A6I9QYS9_ELAGV</name>
<gene>
    <name evidence="6" type="primary">LOC105041415</name>
</gene>
<dbReference type="FunCoup" id="A0A6I9QYS9">
    <property type="interactions" value="29"/>
</dbReference>
<evidence type="ECO:0000256" key="3">
    <source>
        <dbReference type="SAM" id="MobiDB-lite"/>
    </source>
</evidence>
<evidence type="ECO:0000256" key="1">
    <source>
        <dbReference type="ARBA" id="ARBA00022771"/>
    </source>
</evidence>